<dbReference type="InterPro" id="IPR050390">
    <property type="entry name" value="C5-Methyltransferase"/>
</dbReference>
<dbReference type="Proteomes" id="UP001306592">
    <property type="component" value="Unassembled WGS sequence"/>
</dbReference>
<evidence type="ECO:0000256" key="6">
    <source>
        <dbReference type="PROSITE-ProRule" id="PRU01016"/>
    </source>
</evidence>
<comment type="similarity">
    <text evidence="6 7">Belongs to the class I-like SAM-binding methyltransferase superfamily. C5-methyltransferase family.</text>
</comment>
<keyword evidence="10" id="KW-1185">Reference proteome</keyword>
<reference evidence="9 10" key="1">
    <citation type="submission" date="2024-02" db="EMBL/GenBank/DDBJ databases">
        <title>First report Erwinia aphidicola in onion in Chile.</title>
        <authorList>
            <person name="Valenzuela M."/>
            <person name="Pena M."/>
            <person name="Dutta B."/>
        </authorList>
    </citation>
    <scope>NUCLEOTIDE SEQUENCE [LARGE SCALE GENOMIC DNA]</scope>
    <source>
        <strain evidence="9 10">QCJ3A</strain>
    </source>
</reference>
<dbReference type="GO" id="GO:0032259">
    <property type="term" value="P:methylation"/>
    <property type="evidence" value="ECO:0007669"/>
    <property type="project" value="UniProtKB-KW"/>
</dbReference>
<keyword evidence="3 6" id="KW-0949">S-adenosyl-L-methionine</keyword>
<dbReference type="NCBIfam" id="TIGR00675">
    <property type="entry name" value="dcm"/>
    <property type="match status" value="1"/>
</dbReference>
<evidence type="ECO:0000256" key="4">
    <source>
        <dbReference type="ARBA" id="ARBA00022747"/>
    </source>
</evidence>
<comment type="catalytic activity">
    <reaction evidence="5 8">
        <text>a 2'-deoxycytidine in DNA + S-adenosyl-L-methionine = a 5-methyl-2'-deoxycytidine in DNA + S-adenosyl-L-homocysteine + H(+)</text>
        <dbReference type="Rhea" id="RHEA:13681"/>
        <dbReference type="Rhea" id="RHEA-COMP:11369"/>
        <dbReference type="Rhea" id="RHEA-COMP:11370"/>
        <dbReference type="ChEBI" id="CHEBI:15378"/>
        <dbReference type="ChEBI" id="CHEBI:57856"/>
        <dbReference type="ChEBI" id="CHEBI:59789"/>
        <dbReference type="ChEBI" id="CHEBI:85452"/>
        <dbReference type="ChEBI" id="CHEBI:85454"/>
        <dbReference type="EC" id="2.1.1.37"/>
    </reaction>
</comment>
<dbReference type="Pfam" id="PF00145">
    <property type="entry name" value="DNA_methylase"/>
    <property type="match status" value="1"/>
</dbReference>
<evidence type="ECO:0000313" key="10">
    <source>
        <dbReference type="Proteomes" id="UP001306592"/>
    </source>
</evidence>
<evidence type="ECO:0000313" key="9">
    <source>
        <dbReference type="EMBL" id="MEI2681530.1"/>
    </source>
</evidence>
<dbReference type="PROSITE" id="PS51679">
    <property type="entry name" value="SAM_MT_C5"/>
    <property type="match status" value="1"/>
</dbReference>
<evidence type="ECO:0000256" key="1">
    <source>
        <dbReference type="ARBA" id="ARBA00022603"/>
    </source>
</evidence>
<dbReference type="InterPro" id="IPR018117">
    <property type="entry name" value="C5_DNA_meth_AS"/>
</dbReference>
<dbReference type="PANTHER" id="PTHR10629">
    <property type="entry name" value="CYTOSINE-SPECIFIC METHYLTRANSFERASE"/>
    <property type="match status" value="1"/>
</dbReference>
<dbReference type="EMBL" id="JBANEI010000003">
    <property type="protein sequence ID" value="MEI2681530.1"/>
    <property type="molecule type" value="Genomic_DNA"/>
</dbReference>
<dbReference type="InterPro" id="IPR001525">
    <property type="entry name" value="C5_MeTfrase"/>
</dbReference>
<evidence type="ECO:0000256" key="2">
    <source>
        <dbReference type="ARBA" id="ARBA00022679"/>
    </source>
</evidence>
<dbReference type="PRINTS" id="PR00105">
    <property type="entry name" value="C5METTRFRASE"/>
</dbReference>
<dbReference type="InterPro" id="IPR029063">
    <property type="entry name" value="SAM-dependent_MTases_sf"/>
</dbReference>
<dbReference type="EC" id="2.1.1.37" evidence="8"/>
<dbReference type="PROSITE" id="PS00094">
    <property type="entry name" value="C5_MTASE_1"/>
    <property type="match status" value="1"/>
</dbReference>
<comment type="caution">
    <text evidence="9">The sequence shown here is derived from an EMBL/GenBank/DDBJ whole genome shotgun (WGS) entry which is preliminary data.</text>
</comment>
<sequence>MLNSIDLFCGGGGLSEGLKQAGFNVLSAVEFDSVAAETFRANNPTTHLVERDIRHVAGNEILNITGLKKGALDLLAGCPPCQGFSSLTRKYDPNDKRNSLIAEVSRLIKELEPKALMIENVPGIISKGSNFLNLFLDEIKQLGYIANYAVLQVADYGVPQDRKRFVLLAGRGFEIKIPEPTHSRNGENGKSLWKSVKHVFKGLDEPSTLQKSLNFGGPQKLNWHIVRELSQINLERMKHLKPGGSRFDIPDYLRPDCHKGKNEGFSNVYARMHADEVSPTITGGCTVMSKGRFGHPFEMRTISVREAARIQTFPDSFQIVTRYIDHACQIIGNALPCEFARIMSATCRDALINYEVSSN</sequence>
<protein>
    <recommendedName>
        <fullName evidence="8">Cytosine-specific methyltransferase</fullName>
        <ecNumber evidence="8">2.1.1.37</ecNumber>
    </recommendedName>
</protein>
<proteinExistence type="inferred from homology"/>
<organism evidence="9 10">
    <name type="scientific">Erwinia aphidicola</name>
    <dbReference type="NCBI Taxonomy" id="68334"/>
    <lineage>
        <taxon>Bacteria</taxon>
        <taxon>Pseudomonadati</taxon>
        <taxon>Pseudomonadota</taxon>
        <taxon>Gammaproteobacteria</taxon>
        <taxon>Enterobacterales</taxon>
        <taxon>Erwiniaceae</taxon>
        <taxon>Erwinia</taxon>
    </lineage>
</organism>
<dbReference type="PANTHER" id="PTHR10629:SF52">
    <property type="entry name" value="DNA (CYTOSINE-5)-METHYLTRANSFERASE 1"/>
    <property type="match status" value="1"/>
</dbReference>
<evidence type="ECO:0000256" key="5">
    <source>
        <dbReference type="ARBA" id="ARBA00047422"/>
    </source>
</evidence>
<accession>A0ABU8DDE2</accession>
<dbReference type="RefSeq" id="WP_336202792.1">
    <property type="nucleotide sequence ID" value="NZ_JBANEI010000003.1"/>
</dbReference>
<keyword evidence="1 6" id="KW-0489">Methyltransferase</keyword>
<feature type="active site" evidence="6">
    <location>
        <position position="81"/>
    </location>
</feature>
<evidence type="ECO:0000256" key="3">
    <source>
        <dbReference type="ARBA" id="ARBA00022691"/>
    </source>
</evidence>
<evidence type="ECO:0000256" key="8">
    <source>
        <dbReference type="RuleBase" id="RU000417"/>
    </source>
</evidence>
<dbReference type="Gene3D" id="3.40.50.150">
    <property type="entry name" value="Vaccinia Virus protein VP39"/>
    <property type="match status" value="1"/>
</dbReference>
<gene>
    <name evidence="9" type="ORF">V8N49_07595</name>
</gene>
<evidence type="ECO:0000256" key="7">
    <source>
        <dbReference type="RuleBase" id="RU000416"/>
    </source>
</evidence>
<keyword evidence="2 6" id="KW-0808">Transferase</keyword>
<name>A0ABU8DDE2_ERWAP</name>
<dbReference type="GO" id="GO:0003886">
    <property type="term" value="F:DNA (cytosine-5-)-methyltransferase activity"/>
    <property type="evidence" value="ECO:0007669"/>
    <property type="project" value="UniProtKB-EC"/>
</dbReference>
<dbReference type="SUPFAM" id="SSF53335">
    <property type="entry name" value="S-adenosyl-L-methionine-dependent methyltransferases"/>
    <property type="match status" value="1"/>
</dbReference>
<keyword evidence="4" id="KW-0680">Restriction system</keyword>
<dbReference type="Gene3D" id="3.90.120.10">
    <property type="entry name" value="DNA Methylase, subunit A, domain 2"/>
    <property type="match status" value="1"/>
</dbReference>